<evidence type="ECO:0000256" key="6">
    <source>
        <dbReference type="ARBA" id="ARBA00023295"/>
    </source>
</evidence>
<evidence type="ECO:0000256" key="8">
    <source>
        <dbReference type="SAM" id="SignalP"/>
    </source>
</evidence>
<dbReference type="GO" id="GO:0004555">
    <property type="term" value="F:alpha,alpha-trehalase activity"/>
    <property type="evidence" value="ECO:0007669"/>
    <property type="project" value="UniProtKB-EC"/>
</dbReference>
<evidence type="ECO:0000256" key="3">
    <source>
        <dbReference type="ARBA" id="ARBA00012757"/>
    </source>
</evidence>
<comment type="caution">
    <text evidence="9">The sequence shown here is derived from an EMBL/GenBank/DDBJ whole genome shotgun (WGS) entry which is preliminary data.</text>
</comment>
<feature type="signal peptide" evidence="8">
    <location>
        <begin position="1"/>
        <end position="16"/>
    </location>
</feature>
<dbReference type="InterPro" id="IPR012341">
    <property type="entry name" value="6hp_glycosidase-like_sf"/>
</dbReference>
<proteinExistence type="inferred from homology"/>
<dbReference type="GO" id="GO:0005993">
    <property type="term" value="P:trehalose catabolic process"/>
    <property type="evidence" value="ECO:0007669"/>
    <property type="project" value="TreeGrafter"/>
</dbReference>
<evidence type="ECO:0000256" key="1">
    <source>
        <dbReference type="ARBA" id="ARBA00001576"/>
    </source>
</evidence>
<name>A0AAW1CMY6_9HEMI</name>
<dbReference type="SUPFAM" id="SSF48208">
    <property type="entry name" value="Six-hairpin glycosidases"/>
    <property type="match status" value="1"/>
</dbReference>
<dbReference type="AlphaFoldDB" id="A0AAW1CMY6"/>
<comment type="catalytic activity">
    <reaction evidence="1 7">
        <text>alpha,alpha-trehalose + H2O = alpha-D-glucose + beta-D-glucose</text>
        <dbReference type="Rhea" id="RHEA:32675"/>
        <dbReference type="ChEBI" id="CHEBI:15377"/>
        <dbReference type="ChEBI" id="CHEBI:15903"/>
        <dbReference type="ChEBI" id="CHEBI:16551"/>
        <dbReference type="ChEBI" id="CHEBI:17925"/>
        <dbReference type="EC" id="3.2.1.28"/>
    </reaction>
</comment>
<sequence>MFLLLIFSLIIGTVLSDNDPAIPPSCPSEIYCQGELLHEIQLSAIYSDSKTFVDKSLRYDPKLVLEKFNKLKSTFGQRLIPKEQLIAFVNENFMNSTTVQNWTPPDWTAKPSIIKRIKDADYQKFALDLNDIWKILGRKVLNISNPERDSVVFLPNGFIAPGGRFNEMYYWDTFWVIKGLILCDMVETAKGIIENFLYLVKVYGHIPNGSRVYYLQRSQPPLLTIMIDSYYKATGQFQFIKDNIDILDREMDYFNSARMIDVTVNGRTYKMYRYHAVSSGPRPESYREDYQEALKLPENQRINHYIELKSAAESGWDFSSRWYKTENQNTTLLNIRTSSIIPVDLNAILHKCFRLLSEWYNKLGHKVKSEQYRDLATQLQIAIDNVLWNEEDGIWYDYDLLSNSSRKYFYMSNFVPLWTKSYKFPRVQISKKIVHYVLNAGLTAYIGGSPTSFDNTGQQWDFPNAWPPLQAFLIQGLESIGTMDTSMIAFKLASIWVKTNYIGYEKYQKMFEKYDSLAVGKTGGGGEYAGQTGFGWTNGFALELLNYYGRELRS</sequence>
<keyword evidence="8" id="KW-0732">Signal</keyword>
<keyword evidence="10" id="KW-1185">Reference proteome</keyword>
<dbReference type="PRINTS" id="PR00744">
    <property type="entry name" value="GLHYDRLASE37"/>
</dbReference>
<dbReference type="PROSITE" id="PS00928">
    <property type="entry name" value="TREHALASE_2"/>
    <property type="match status" value="1"/>
</dbReference>
<dbReference type="PANTHER" id="PTHR23403:SF1">
    <property type="entry name" value="TREHALASE"/>
    <property type="match status" value="1"/>
</dbReference>
<dbReference type="Gene3D" id="1.50.10.10">
    <property type="match status" value="1"/>
</dbReference>
<evidence type="ECO:0000256" key="5">
    <source>
        <dbReference type="ARBA" id="ARBA00022801"/>
    </source>
</evidence>
<keyword evidence="5 7" id="KW-0378">Hydrolase</keyword>
<evidence type="ECO:0000313" key="10">
    <source>
        <dbReference type="Proteomes" id="UP001461498"/>
    </source>
</evidence>
<dbReference type="PANTHER" id="PTHR23403">
    <property type="entry name" value="TREHALASE"/>
    <property type="match status" value="1"/>
</dbReference>
<evidence type="ECO:0000256" key="4">
    <source>
        <dbReference type="ARBA" id="ARBA00019905"/>
    </source>
</evidence>
<dbReference type="InterPro" id="IPR001661">
    <property type="entry name" value="Glyco_hydro_37"/>
</dbReference>
<evidence type="ECO:0000313" key="9">
    <source>
        <dbReference type="EMBL" id="KAK9500278.1"/>
    </source>
</evidence>
<feature type="chain" id="PRO_5043990719" description="Trehalase" evidence="8">
    <location>
        <begin position="17"/>
        <end position="554"/>
    </location>
</feature>
<dbReference type="EC" id="3.2.1.28" evidence="3 7"/>
<comment type="similarity">
    <text evidence="2 7">Belongs to the glycosyl hydrolase 37 family.</text>
</comment>
<dbReference type="Proteomes" id="UP001461498">
    <property type="component" value="Unassembled WGS sequence"/>
</dbReference>
<evidence type="ECO:0000256" key="2">
    <source>
        <dbReference type="ARBA" id="ARBA00005615"/>
    </source>
</evidence>
<protein>
    <recommendedName>
        <fullName evidence="4 7">Trehalase</fullName>
        <ecNumber evidence="3 7">3.2.1.28</ecNumber>
    </recommendedName>
    <alternativeName>
        <fullName evidence="7">Alpha-trehalose glucohydrolase</fullName>
    </alternativeName>
</protein>
<reference evidence="9 10" key="1">
    <citation type="submission" date="2022-12" db="EMBL/GenBank/DDBJ databases">
        <title>Chromosome-level genome assembly of true bugs.</title>
        <authorList>
            <person name="Ma L."/>
            <person name="Li H."/>
        </authorList>
    </citation>
    <scope>NUCLEOTIDE SEQUENCE [LARGE SCALE GENOMIC DNA]</scope>
    <source>
        <strain evidence="9">Lab_2022b</strain>
    </source>
</reference>
<dbReference type="InterPro" id="IPR018232">
    <property type="entry name" value="Glyco_hydro_37_CS"/>
</dbReference>
<dbReference type="InterPro" id="IPR008928">
    <property type="entry name" value="6-hairpin_glycosidase_sf"/>
</dbReference>
<dbReference type="Pfam" id="PF01204">
    <property type="entry name" value="Trehalase"/>
    <property type="match status" value="1"/>
</dbReference>
<evidence type="ECO:0000256" key="7">
    <source>
        <dbReference type="RuleBase" id="RU361180"/>
    </source>
</evidence>
<accession>A0AAW1CMY6</accession>
<dbReference type="EMBL" id="JAPXFL010000010">
    <property type="protein sequence ID" value="KAK9500278.1"/>
    <property type="molecule type" value="Genomic_DNA"/>
</dbReference>
<organism evidence="9 10">
    <name type="scientific">Rhynocoris fuscipes</name>
    <dbReference type="NCBI Taxonomy" id="488301"/>
    <lineage>
        <taxon>Eukaryota</taxon>
        <taxon>Metazoa</taxon>
        <taxon>Ecdysozoa</taxon>
        <taxon>Arthropoda</taxon>
        <taxon>Hexapoda</taxon>
        <taxon>Insecta</taxon>
        <taxon>Pterygota</taxon>
        <taxon>Neoptera</taxon>
        <taxon>Paraneoptera</taxon>
        <taxon>Hemiptera</taxon>
        <taxon>Heteroptera</taxon>
        <taxon>Panheteroptera</taxon>
        <taxon>Cimicomorpha</taxon>
        <taxon>Reduviidae</taxon>
        <taxon>Harpactorinae</taxon>
        <taxon>Harpactorini</taxon>
        <taxon>Rhynocoris</taxon>
    </lineage>
</organism>
<gene>
    <name evidence="9" type="ORF">O3M35_001566</name>
</gene>
<keyword evidence="6 7" id="KW-0326">Glycosidase</keyword>